<proteinExistence type="predicted"/>
<dbReference type="Pfam" id="PF00917">
    <property type="entry name" value="MATH"/>
    <property type="match status" value="1"/>
</dbReference>
<dbReference type="CDD" id="cd00121">
    <property type="entry name" value="MATH"/>
    <property type="match status" value="1"/>
</dbReference>
<feature type="domain" description="BTB" evidence="1">
    <location>
        <begin position="151"/>
        <end position="218"/>
    </location>
</feature>
<dbReference type="Proteomes" id="UP001432027">
    <property type="component" value="Unassembled WGS sequence"/>
</dbReference>
<comment type="caution">
    <text evidence="3">The sequence shown here is derived from an EMBL/GenBank/DDBJ whole genome shotgun (WGS) entry which is preliminary data.</text>
</comment>
<keyword evidence="4" id="KW-1185">Reference proteome</keyword>
<dbReference type="SMART" id="SM00225">
    <property type="entry name" value="BTB"/>
    <property type="match status" value="1"/>
</dbReference>
<dbReference type="InterPro" id="IPR002083">
    <property type="entry name" value="MATH/TRAF_dom"/>
</dbReference>
<accession>A0AAV5U6A9</accession>
<dbReference type="CDD" id="cd18186">
    <property type="entry name" value="BTB_POZ_ZBTB_KLHL-like"/>
    <property type="match status" value="1"/>
</dbReference>
<dbReference type="InterPro" id="IPR011333">
    <property type="entry name" value="SKP1/BTB/POZ_sf"/>
</dbReference>
<dbReference type="PANTHER" id="PTHR47022">
    <property type="entry name" value="BTB AND MATH DOMAIN-CONTAINING PROTEIN 36-RELATED"/>
    <property type="match status" value="1"/>
</dbReference>
<evidence type="ECO:0000259" key="1">
    <source>
        <dbReference type="PROSITE" id="PS50097"/>
    </source>
</evidence>
<evidence type="ECO:0000313" key="4">
    <source>
        <dbReference type="Proteomes" id="UP001432027"/>
    </source>
</evidence>
<dbReference type="Gene3D" id="2.60.210.10">
    <property type="entry name" value="Apoptosis, Tumor Necrosis Factor Receptor Associated Protein 2, Chain A"/>
    <property type="match status" value="1"/>
</dbReference>
<dbReference type="EMBL" id="BTSX01000005">
    <property type="protein sequence ID" value="GMT01644.1"/>
    <property type="molecule type" value="Genomic_DNA"/>
</dbReference>
<organism evidence="3 4">
    <name type="scientific">Pristionchus entomophagus</name>
    <dbReference type="NCBI Taxonomy" id="358040"/>
    <lineage>
        <taxon>Eukaryota</taxon>
        <taxon>Metazoa</taxon>
        <taxon>Ecdysozoa</taxon>
        <taxon>Nematoda</taxon>
        <taxon>Chromadorea</taxon>
        <taxon>Rhabditida</taxon>
        <taxon>Rhabditina</taxon>
        <taxon>Diplogasteromorpha</taxon>
        <taxon>Diplogasteroidea</taxon>
        <taxon>Neodiplogasteridae</taxon>
        <taxon>Pristionchus</taxon>
    </lineage>
</organism>
<dbReference type="SUPFAM" id="SSF49599">
    <property type="entry name" value="TRAF domain-like"/>
    <property type="match status" value="1"/>
</dbReference>
<evidence type="ECO:0008006" key="5">
    <source>
        <dbReference type="Google" id="ProtNLM"/>
    </source>
</evidence>
<dbReference type="Gene3D" id="3.30.710.10">
    <property type="entry name" value="Potassium Channel Kv1.1, Chain A"/>
    <property type="match status" value="1"/>
</dbReference>
<feature type="domain" description="MATH" evidence="2">
    <location>
        <begin position="6"/>
        <end position="128"/>
    </location>
</feature>
<dbReference type="PROSITE" id="PS50097">
    <property type="entry name" value="BTB"/>
    <property type="match status" value="1"/>
</dbReference>
<dbReference type="InterPro" id="IPR008974">
    <property type="entry name" value="TRAF-like"/>
</dbReference>
<dbReference type="PANTHER" id="PTHR47022:SF1">
    <property type="entry name" value="BTB AND MATH DOMAIN-CONTAINING PROTEIN 36-RELATED"/>
    <property type="match status" value="1"/>
</dbReference>
<dbReference type="AlphaFoldDB" id="A0AAV5U6A9"/>
<evidence type="ECO:0000313" key="3">
    <source>
        <dbReference type="EMBL" id="GMT01644.1"/>
    </source>
</evidence>
<dbReference type="Pfam" id="PF00651">
    <property type="entry name" value="BTB"/>
    <property type="match status" value="1"/>
</dbReference>
<dbReference type="PROSITE" id="PS50144">
    <property type="entry name" value="MATH"/>
    <property type="match status" value="1"/>
</dbReference>
<gene>
    <name evidence="3" type="ORF">PENTCL1PPCAC_23818</name>
</gene>
<reference evidence="3" key="1">
    <citation type="submission" date="2023-10" db="EMBL/GenBank/DDBJ databases">
        <title>Genome assembly of Pristionchus species.</title>
        <authorList>
            <person name="Yoshida K."/>
            <person name="Sommer R.J."/>
        </authorList>
    </citation>
    <scope>NUCLEOTIDE SEQUENCE</scope>
    <source>
        <strain evidence="3">RS0144</strain>
    </source>
</reference>
<protein>
    <recommendedName>
        <fullName evidence="5">BTB domain-containing protein</fullName>
    </recommendedName>
</protein>
<sequence>MTDNSKFVLKWEIDNAAATLATGKAESAVFNEGGFEWKAIVKRNDDHPMDQADFFLACNNQQGGRWRCEANIEHVIQNTIEDWSHEVHVEFNEEKRSHEFWRYFPWSSLADLTSEYNNNDKVVIEFRVNIISSEREPILDLAKLPSPNELGNVTLVIGEKKIQVSKEYLVIHSPFFAAMFYGKFSEKGKDEVEIKGVVYEDFLDLLHLIFVRTMEITDRTLLHILKLADQFQMKSVMDLALKHLSQTNGFDVTKKLFIADQYRLEPLRNQLLQSFTSVTDLMRVLQLTPECAHFSAETKTAIYDRILRSTSKLSKI</sequence>
<name>A0AAV5U6A9_9BILA</name>
<evidence type="ECO:0000259" key="2">
    <source>
        <dbReference type="PROSITE" id="PS50144"/>
    </source>
</evidence>
<dbReference type="InterPro" id="IPR000210">
    <property type="entry name" value="BTB/POZ_dom"/>
</dbReference>
<dbReference type="SUPFAM" id="SSF54695">
    <property type="entry name" value="POZ domain"/>
    <property type="match status" value="1"/>
</dbReference>